<protein>
    <submittedName>
        <fullName evidence="2">Uncharacterized protein</fullName>
    </submittedName>
</protein>
<evidence type="ECO:0000256" key="1">
    <source>
        <dbReference type="SAM" id="MobiDB-lite"/>
    </source>
</evidence>
<evidence type="ECO:0000313" key="2">
    <source>
        <dbReference type="EMBL" id="KAL2610774.1"/>
    </source>
</evidence>
<proteinExistence type="predicted"/>
<dbReference type="Proteomes" id="UP001605036">
    <property type="component" value="Unassembled WGS sequence"/>
</dbReference>
<dbReference type="EMBL" id="JBHFFA010000007">
    <property type="protein sequence ID" value="KAL2610774.1"/>
    <property type="molecule type" value="Genomic_DNA"/>
</dbReference>
<evidence type="ECO:0000313" key="3">
    <source>
        <dbReference type="Proteomes" id="UP001605036"/>
    </source>
</evidence>
<name>A0ABD1XPA9_9MARC</name>
<accession>A0ABD1XPA9</accession>
<gene>
    <name evidence="2" type="ORF">R1flu_022466</name>
</gene>
<feature type="region of interest" description="Disordered" evidence="1">
    <location>
        <begin position="73"/>
        <end position="181"/>
    </location>
</feature>
<keyword evidence="3" id="KW-1185">Reference proteome</keyword>
<comment type="caution">
    <text evidence="2">The sequence shown here is derived from an EMBL/GenBank/DDBJ whole genome shotgun (WGS) entry which is preliminary data.</text>
</comment>
<feature type="compositionally biased region" description="Basic and acidic residues" evidence="1">
    <location>
        <begin position="14"/>
        <end position="41"/>
    </location>
</feature>
<organism evidence="2 3">
    <name type="scientific">Riccia fluitans</name>
    <dbReference type="NCBI Taxonomy" id="41844"/>
    <lineage>
        <taxon>Eukaryota</taxon>
        <taxon>Viridiplantae</taxon>
        <taxon>Streptophyta</taxon>
        <taxon>Embryophyta</taxon>
        <taxon>Marchantiophyta</taxon>
        <taxon>Marchantiopsida</taxon>
        <taxon>Marchantiidae</taxon>
        <taxon>Marchantiales</taxon>
        <taxon>Ricciaceae</taxon>
        <taxon>Riccia</taxon>
    </lineage>
</organism>
<feature type="compositionally biased region" description="Basic and acidic residues" evidence="1">
    <location>
        <begin position="119"/>
        <end position="144"/>
    </location>
</feature>
<sequence length="181" mass="19848">MNSKAVHFIPRGSAEPDRVVEEKNRLGESRESEHVGSRETTEAVLVAVVKNDYTTKKGLTEANPNWQDKVKKVNRVRAQYSPGELQGAFVGTQGNKDQPDQAEEGQVAGGEGSPRGRRQPGEDSREHHVGKEESKLARPRERKVIHQVAKARGRASSVLLIKSASARSPARSIEGFPPPLE</sequence>
<feature type="region of interest" description="Disordered" evidence="1">
    <location>
        <begin position="1"/>
        <end position="42"/>
    </location>
</feature>
<reference evidence="2 3" key="1">
    <citation type="submission" date="2024-09" db="EMBL/GenBank/DDBJ databases">
        <title>Chromosome-scale assembly of Riccia fluitans.</title>
        <authorList>
            <person name="Paukszto L."/>
            <person name="Sawicki J."/>
            <person name="Karawczyk K."/>
            <person name="Piernik-Szablinska J."/>
            <person name="Szczecinska M."/>
            <person name="Mazdziarz M."/>
        </authorList>
    </citation>
    <scope>NUCLEOTIDE SEQUENCE [LARGE SCALE GENOMIC DNA]</scope>
    <source>
        <strain evidence="2">Rf_01</strain>
        <tissue evidence="2">Aerial parts of the thallus</tissue>
    </source>
</reference>
<dbReference type="AlphaFoldDB" id="A0ABD1XPA9"/>